<organism evidence="11 12">
    <name type="scientific">Candidatus Filomicrobium marinum</name>
    <dbReference type="NCBI Taxonomy" id="1608628"/>
    <lineage>
        <taxon>Bacteria</taxon>
        <taxon>Pseudomonadati</taxon>
        <taxon>Pseudomonadota</taxon>
        <taxon>Alphaproteobacteria</taxon>
        <taxon>Hyphomicrobiales</taxon>
        <taxon>Hyphomicrobiaceae</taxon>
        <taxon>Filomicrobium</taxon>
    </lineage>
</organism>
<dbReference type="InterPro" id="IPR011009">
    <property type="entry name" value="Kinase-like_dom_sf"/>
</dbReference>
<evidence type="ECO:0000256" key="7">
    <source>
        <dbReference type="ARBA" id="ARBA00038240"/>
    </source>
</evidence>
<evidence type="ECO:0000313" key="11">
    <source>
        <dbReference type="EMBL" id="CPR22425.1"/>
    </source>
</evidence>
<dbReference type="NCBIfam" id="NF003558">
    <property type="entry name" value="PRK05231.1"/>
    <property type="match status" value="1"/>
</dbReference>
<keyword evidence="1 8" id="KW-0028">Amino-acid biosynthesis</keyword>
<dbReference type="InterPro" id="IPR050249">
    <property type="entry name" value="Pseudomonas-type_ThrB"/>
</dbReference>
<reference evidence="12" key="1">
    <citation type="submission" date="2015-02" db="EMBL/GenBank/DDBJ databases">
        <authorList>
            <person name="Chooi Y.-H."/>
        </authorList>
    </citation>
    <scope>NUCLEOTIDE SEQUENCE [LARGE SCALE GENOMIC DNA]</scope>
    <source>
        <strain evidence="12">strain Y</strain>
    </source>
</reference>
<evidence type="ECO:0000256" key="8">
    <source>
        <dbReference type="HAMAP-Rule" id="MF_00301"/>
    </source>
</evidence>
<keyword evidence="5 8" id="KW-0418">Kinase</keyword>
<dbReference type="OrthoDB" id="9777460at2"/>
<evidence type="ECO:0000256" key="4">
    <source>
        <dbReference type="ARBA" id="ARBA00022741"/>
    </source>
</evidence>
<evidence type="ECO:0000256" key="5">
    <source>
        <dbReference type="ARBA" id="ARBA00022777"/>
    </source>
</evidence>
<dbReference type="HAMAP" id="MF_00301">
    <property type="entry name" value="Homoser_kinase_2"/>
    <property type="match status" value="1"/>
</dbReference>
<dbReference type="AlphaFoldDB" id="A0A0D6JLB3"/>
<evidence type="ECO:0000259" key="10">
    <source>
        <dbReference type="Pfam" id="PF01636"/>
    </source>
</evidence>
<dbReference type="SUPFAM" id="SSF56112">
    <property type="entry name" value="Protein kinase-like (PK-like)"/>
    <property type="match status" value="1"/>
</dbReference>
<keyword evidence="6 8" id="KW-0067">ATP-binding</keyword>
<protein>
    <recommendedName>
        <fullName evidence="8 9">Homoserine kinase</fullName>
        <shortName evidence="8">HK</shortName>
        <shortName evidence="8">HSK</shortName>
        <ecNumber evidence="8 9">2.7.1.39</ecNumber>
    </recommendedName>
</protein>
<evidence type="ECO:0000256" key="6">
    <source>
        <dbReference type="ARBA" id="ARBA00022840"/>
    </source>
</evidence>
<dbReference type="Pfam" id="PF01636">
    <property type="entry name" value="APH"/>
    <property type="match status" value="1"/>
</dbReference>
<keyword evidence="4 8" id="KW-0547">Nucleotide-binding</keyword>
<dbReference type="EMBL" id="LN829119">
    <property type="protein sequence ID" value="CPR22425.1"/>
    <property type="molecule type" value="Genomic_DNA"/>
</dbReference>
<feature type="domain" description="Aminoglycoside phosphotransferase" evidence="10">
    <location>
        <begin position="27"/>
        <end position="255"/>
    </location>
</feature>
<dbReference type="PANTHER" id="PTHR21064:SF6">
    <property type="entry name" value="AMINOGLYCOSIDE PHOSPHOTRANSFERASE DOMAIN-CONTAINING PROTEIN"/>
    <property type="match status" value="1"/>
</dbReference>
<dbReference type="Proteomes" id="UP000033187">
    <property type="component" value="Chromosome 1"/>
</dbReference>
<dbReference type="NCBIfam" id="TIGR00938">
    <property type="entry name" value="thrB_alt"/>
    <property type="match status" value="1"/>
</dbReference>
<sequence length="324" mass="36531">MAVYTEVSDDDLASFLSRYEVGELLSYKGIAEGVENTNYIVHTTTGPYILTLYEKRVSADDLPFFLGLMEHLAARQVTCPTPVRDRTGNHLGELCGRAAALVTFLEGFWIRRPKPEHCSKVGHALAQLHQAGADFKLTRRNALSTWDWRPLFERFASEADSIAPGLEALIKAELDVLETDWPLALPEGVIHADLFPDNVFFLAKDVSGLIDFYFACNDALAYDIAICLNAWCFEQDFSFNVTKARALLRGYEEVRSLTEDERKAMPLLARGAALRFLLTRCYDWLNRPAGAVVNPHDPIDYLRRLRFHQSVRSIADYGYGDGSR</sequence>
<evidence type="ECO:0000256" key="9">
    <source>
        <dbReference type="NCBIfam" id="TIGR00938"/>
    </source>
</evidence>
<dbReference type="KEGG" id="fil:BN1229_v1_3868"/>
<dbReference type="InterPro" id="IPR002575">
    <property type="entry name" value="Aminoglycoside_PTrfase"/>
</dbReference>
<accession>A0A0D6JLB3</accession>
<evidence type="ECO:0000313" key="12">
    <source>
        <dbReference type="Proteomes" id="UP000033187"/>
    </source>
</evidence>
<comment type="catalytic activity">
    <reaction evidence="8">
        <text>L-homoserine + ATP = O-phospho-L-homoserine + ADP + H(+)</text>
        <dbReference type="Rhea" id="RHEA:13985"/>
        <dbReference type="ChEBI" id="CHEBI:15378"/>
        <dbReference type="ChEBI" id="CHEBI:30616"/>
        <dbReference type="ChEBI" id="CHEBI:57476"/>
        <dbReference type="ChEBI" id="CHEBI:57590"/>
        <dbReference type="ChEBI" id="CHEBI:456216"/>
        <dbReference type="EC" id="2.7.1.39"/>
    </reaction>
</comment>
<dbReference type="Gene3D" id="3.30.200.20">
    <property type="entry name" value="Phosphorylase Kinase, domain 1"/>
    <property type="match status" value="1"/>
</dbReference>
<dbReference type="InterPro" id="IPR005280">
    <property type="entry name" value="Homoserine_kinase_II"/>
</dbReference>
<evidence type="ECO:0000256" key="1">
    <source>
        <dbReference type="ARBA" id="ARBA00022605"/>
    </source>
</evidence>
<comment type="pathway">
    <text evidence="8">Amino-acid biosynthesis; L-threonine biosynthesis; L-threonine from L-aspartate: step 4/5.</text>
</comment>
<dbReference type="KEGG" id="fiy:BN1229_v1_3858"/>
<dbReference type="GO" id="GO:0009088">
    <property type="term" value="P:threonine biosynthetic process"/>
    <property type="evidence" value="ECO:0007669"/>
    <property type="project" value="UniProtKB-UniRule"/>
</dbReference>
<dbReference type="GO" id="GO:0005524">
    <property type="term" value="F:ATP binding"/>
    <property type="evidence" value="ECO:0007669"/>
    <property type="project" value="UniProtKB-KW"/>
</dbReference>
<evidence type="ECO:0000256" key="3">
    <source>
        <dbReference type="ARBA" id="ARBA00022697"/>
    </source>
</evidence>
<name>A0A0D6JLB3_9HYPH</name>
<keyword evidence="3 8" id="KW-0791">Threonine biosynthesis</keyword>
<comment type="similarity">
    <text evidence="7 8">Belongs to the pseudomonas-type ThrB family.</text>
</comment>
<dbReference type="UniPathway" id="UPA00050">
    <property type="reaction ID" value="UER00064"/>
</dbReference>
<keyword evidence="12" id="KW-1185">Reference proteome</keyword>
<gene>
    <name evidence="8 11" type="primary">thrB</name>
    <name evidence="11" type="ORF">YBN1229_v1_3858</name>
</gene>
<dbReference type="GO" id="GO:0004413">
    <property type="term" value="F:homoserine kinase activity"/>
    <property type="evidence" value="ECO:0007669"/>
    <property type="project" value="UniProtKB-UniRule"/>
</dbReference>
<dbReference type="CDD" id="cd05153">
    <property type="entry name" value="HomoserineK_II"/>
    <property type="match status" value="1"/>
</dbReference>
<keyword evidence="2 8" id="KW-0808">Transferase</keyword>
<dbReference type="PANTHER" id="PTHR21064">
    <property type="entry name" value="AMINOGLYCOSIDE PHOSPHOTRANSFERASE DOMAIN-CONTAINING PROTEIN-RELATED"/>
    <property type="match status" value="1"/>
</dbReference>
<proteinExistence type="inferred from homology"/>
<dbReference type="EC" id="2.7.1.39" evidence="8 9"/>
<dbReference type="Gene3D" id="3.90.1200.10">
    <property type="match status" value="1"/>
</dbReference>
<dbReference type="RefSeq" id="WP_046479475.1">
    <property type="nucleotide sequence ID" value="NZ_LN829118.1"/>
</dbReference>
<evidence type="ECO:0000256" key="2">
    <source>
        <dbReference type="ARBA" id="ARBA00022679"/>
    </source>
</evidence>